<feature type="domain" description="Polycystin cation channel PKD1/PKD2" evidence="8">
    <location>
        <begin position="14"/>
        <end position="164"/>
    </location>
</feature>
<feature type="region of interest" description="Disordered" evidence="6">
    <location>
        <begin position="219"/>
        <end position="239"/>
    </location>
</feature>
<dbReference type="PANTHER" id="PTHR10877">
    <property type="entry name" value="POLYCYSTIN FAMILY MEMBER"/>
    <property type="match status" value="1"/>
</dbReference>
<evidence type="ECO:0000256" key="7">
    <source>
        <dbReference type="SAM" id="Phobius"/>
    </source>
</evidence>
<dbReference type="Pfam" id="PF08016">
    <property type="entry name" value="PKD_channel"/>
    <property type="match status" value="1"/>
</dbReference>
<dbReference type="InterPro" id="IPR013122">
    <property type="entry name" value="PKD1_2_channel"/>
</dbReference>
<feature type="transmembrane region" description="Helical" evidence="7">
    <location>
        <begin position="38"/>
        <end position="57"/>
    </location>
</feature>
<keyword evidence="4 7" id="KW-1133">Transmembrane helix</keyword>
<evidence type="ECO:0000259" key="8">
    <source>
        <dbReference type="Pfam" id="PF08016"/>
    </source>
</evidence>
<feature type="transmembrane region" description="Helical" evidence="7">
    <location>
        <begin position="136"/>
        <end position="157"/>
    </location>
</feature>
<name>A0ABM0K4Y0_APLCA</name>
<feature type="transmembrane region" description="Helical" evidence="7">
    <location>
        <begin position="96"/>
        <end position="115"/>
    </location>
</feature>
<feature type="compositionally biased region" description="Pro residues" evidence="6">
    <location>
        <begin position="407"/>
        <end position="422"/>
    </location>
</feature>
<organism evidence="9 10">
    <name type="scientific">Aplysia californica</name>
    <name type="common">California sea hare</name>
    <dbReference type="NCBI Taxonomy" id="6500"/>
    <lineage>
        <taxon>Eukaryota</taxon>
        <taxon>Metazoa</taxon>
        <taxon>Spiralia</taxon>
        <taxon>Lophotrochozoa</taxon>
        <taxon>Mollusca</taxon>
        <taxon>Gastropoda</taxon>
        <taxon>Heterobranchia</taxon>
        <taxon>Euthyneura</taxon>
        <taxon>Tectipleura</taxon>
        <taxon>Aplysiida</taxon>
        <taxon>Aplysioidea</taxon>
        <taxon>Aplysiidae</taxon>
        <taxon>Aplysia</taxon>
    </lineage>
</organism>
<comment type="subcellular location">
    <subcellularLocation>
        <location evidence="1">Membrane</location>
        <topology evidence="1">Multi-pass membrane protein</topology>
    </subcellularLocation>
</comment>
<proteinExistence type="inferred from homology"/>
<accession>A0ABM0K4Y0</accession>
<feature type="compositionally biased region" description="Basic residues" evidence="6">
    <location>
        <begin position="390"/>
        <end position="399"/>
    </location>
</feature>
<dbReference type="Proteomes" id="UP000694888">
    <property type="component" value="Unplaced"/>
</dbReference>
<evidence type="ECO:0000256" key="2">
    <source>
        <dbReference type="ARBA" id="ARBA00007200"/>
    </source>
</evidence>
<feature type="compositionally biased region" description="Low complexity" evidence="6">
    <location>
        <begin position="423"/>
        <end position="434"/>
    </location>
</feature>
<dbReference type="RefSeq" id="XP_005108858.2">
    <property type="nucleotide sequence ID" value="XM_005108801.3"/>
</dbReference>
<evidence type="ECO:0000256" key="3">
    <source>
        <dbReference type="ARBA" id="ARBA00022692"/>
    </source>
</evidence>
<evidence type="ECO:0000256" key="6">
    <source>
        <dbReference type="SAM" id="MobiDB-lite"/>
    </source>
</evidence>
<reference evidence="10" key="1">
    <citation type="submission" date="2025-08" db="UniProtKB">
        <authorList>
            <consortium name="RefSeq"/>
        </authorList>
    </citation>
    <scope>IDENTIFICATION</scope>
</reference>
<evidence type="ECO:0000313" key="10">
    <source>
        <dbReference type="RefSeq" id="XP_005108858.2"/>
    </source>
</evidence>
<keyword evidence="9" id="KW-1185">Reference proteome</keyword>
<evidence type="ECO:0000256" key="4">
    <source>
        <dbReference type="ARBA" id="ARBA00022989"/>
    </source>
</evidence>
<feature type="region of interest" description="Disordered" evidence="6">
    <location>
        <begin position="294"/>
        <end position="318"/>
    </location>
</feature>
<evidence type="ECO:0000313" key="9">
    <source>
        <dbReference type="Proteomes" id="UP000694888"/>
    </source>
</evidence>
<dbReference type="InterPro" id="IPR051223">
    <property type="entry name" value="Polycystin"/>
</dbReference>
<dbReference type="GeneID" id="101862142"/>
<feature type="region of interest" description="Disordered" evidence="6">
    <location>
        <begin position="379"/>
        <end position="434"/>
    </location>
</feature>
<evidence type="ECO:0000256" key="5">
    <source>
        <dbReference type="ARBA" id="ARBA00023136"/>
    </source>
</evidence>
<keyword evidence="5 7" id="KW-0472">Membrane</keyword>
<evidence type="ECO:0000256" key="1">
    <source>
        <dbReference type="ARBA" id="ARBA00004141"/>
    </source>
</evidence>
<dbReference type="PANTHER" id="PTHR10877:SF194">
    <property type="entry name" value="LOCATION OF VULVA DEFECTIVE 1"/>
    <property type="match status" value="1"/>
</dbReference>
<gene>
    <name evidence="10" type="primary">LOC101862142</name>
</gene>
<keyword evidence="3 7" id="KW-0812">Transmembrane</keyword>
<sequence>MFLYPHLSPLCLSPGGFASLDTIFLYDRVYQTSMSTVLFIRILHFLAPLAVNSHLFVMRKTLLRSRSELVSLGITLGVCLVSFSAFFYLFEGPVFKNFRTMMSSLTTLLTLLLGMTKYRDISFTSSELFQGILYRMMYASFSIISTIVVLNFAISMLNVSMETIKGVEAFLCADKSKSDEYLRPNVKDMEDGRDEIDRELGAFVWEKITSIFTSLKRIKQKDTEKDEDPQPSPERAIRGDVENMNIAQRFEEMVERLTSWDPTLPTMLLRGSDTSDTATEHYLQRWKRKLAAAKTNSSSSIPTHVENTNKGSAGKNNSTTDVIITPSFVKNDNISNTSTTTIATIINSTNNTINTTSPLATANNSSNNVVTSSSIITITPTSSSEGHQKIGGKNKHRQLPPKFRSLPPLPPSPDEQQPPPPVSSDVSDSVTSNL</sequence>
<protein>
    <submittedName>
        <fullName evidence="10">Uncharacterized protein LOC101862142</fullName>
    </submittedName>
</protein>
<feature type="transmembrane region" description="Helical" evidence="7">
    <location>
        <begin position="69"/>
        <end position="90"/>
    </location>
</feature>
<comment type="similarity">
    <text evidence="2">Belongs to the polycystin family.</text>
</comment>